<evidence type="ECO:0000313" key="7">
    <source>
        <dbReference type="Proteomes" id="UP000222542"/>
    </source>
</evidence>
<sequence>MQMPKLSTKQLYVEFRGIIFDDCFAAYRDIIQSAISFAQMNKLLIHLEEKMLAHLCLRFRTDSEGLQQQEALEALAKAIQSAISHVSLISLIIQIVDLISSCYFYTVKVFEMKAEYFPVKQDVILQNEAPMNLYILDTSFH</sequence>
<keyword evidence="3" id="KW-0406">Ion transport</keyword>
<evidence type="ECO:0000256" key="4">
    <source>
        <dbReference type="ARBA" id="ARBA00022958"/>
    </source>
</evidence>
<comment type="caution">
    <text evidence="6">The sequence shown here is derived from an EMBL/GenBank/DDBJ whole genome shotgun (WGS) entry which is preliminary data.</text>
</comment>
<reference evidence="6 7" key="2">
    <citation type="journal article" date="2017" name="Genome Biol.">
        <title>New reference genome sequences of hot pepper reveal the massive evolution of plant disease-resistance genes by retroduplication.</title>
        <authorList>
            <person name="Kim S."/>
            <person name="Park J."/>
            <person name="Yeom S.I."/>
            <person name="Kim Y.M."/>
            <person name="Seo E."/>
            <person name="Kim K.T."/>
            <person name="Kim M.S."/>
            <person name="Lee J.M."/>
            <person name="Cheong K."/>
            <person name="Shin H.S."/>
            <person name="Kim S.B."/>
            <person name="Han K."/>
            <person name="Lee J."/>
            <person name="Park M."/>
            <person name="Lee H.A."/>
            <person name="Lee H.Y."/>
            <person name="Lee Y."/>
            <person name="Oh S."/>
            <person name="Lee J.H."/>
            <person name="Choi E."/>
            <person name="Choi E."/>
            <person name="Lee S.E."/>
            <person name="Jeon J."/>
            <person name="Kim H."/>
            <person name="Choi G."/>
            <person name="Song H."/>
            <person name="Lee J."/>
            <person name="Lee S.C."/>
            <person name="Kwon J.K."/>
            <person name="Lee H.Y."/>
            <person name="Koo N."/>
            <person name="Hong Y."/>
            <person name="Kim R.W."/>
            <person name="Kang W.H."/>
            <person name="Huh J.H."/>
            <person name="Kang B.C."/>
            <person name="Yang T.J."/>
            <person name="Lee Y.H."/>
            <person name="Bennetzen J.L."/>
            <person name="Choi D."/>
        </authorList>
    </citation>
    <scope>NUCLEOTIDE SEQUENCE [LARGE SCALE GENOMIC DNA]</scope>
    <source>
        <strain evidence="7">cv. CM334</strain>
    </source>
</reference>
<keyword evidence="2" id="KW-0631">Potassium channel</keyword>
<reference evidence="6 7" key="1">
    <citation type="journal article" date="2014" name="Nat. Genet.">
        <title>Genome sequence of the hot pepper provides insights into the evolution of pungency in Capsicum species.</title>
        <authorList>
            <person name="Kim S."/>
            <person name="Park M."/>
            <person name="Yeom S.I."/>
            <person name="Kim Y.M."/>
            <person name="Lee J.M."/>
            <person name="Lee H.A."/>
            <person name="Seo E."/>
            <person name="Choi J."/>
            <person name="Cheong K."/>
            <person name="Kim K.T."/>
            <person name="Jung K."/>
            <person name="Lee G.W."/>
            <person name="Oh S.K."/>
            <person name="Bae C."/>
            <person name="Kim S.B."/>
            <person name="Lee H.Y."/>
            <person name="Kim S.Y."/>
            <person name="Kim M.S."/>
            <person name="Kang B.C."/>
            <person name="Jo Y.D."/>
            <person name="Yang H.B."/>
            <person name="Jeong H.J."/>
            <person name="Kang W.H."/>
            <person name="Kwon J.K."/>
            <person name="Shin C."/>
            <person name="Lim J.Y."/>
            <person name="Park J.H."/>
            <person name="Huh J.H."/>
            <person name="Kim J.S."/>
            <person name="Kim B.D."/>
            <person name="Cohen O."/>
            <person name="Paran I."/>
            <person name="Suh M.C."/>
            <person name="Lee S.B."/>
            <person name="Kim Y.K."/>
            <person name="Shin Y."/>
            <person name="Noh S.J."/>
            <person name="Park J."/>
            <person name="Seo Y.S."/>
            <person name="Kwon S.Y."/>
            <person name="Kim H.A."/>
            <person name="Park J.M."/>
            <person name="Kim H.J."/>
            <person name="Choi S.B."/>
            <person name="Bosland P.W."/>
            <person name="Reeves G."/>
            <person name="Jo S.H."/>
            <person name="Lee B.W."/>
            <person name="Cho H.T."/>
            <person name="Choi H.S."/>
            <person name="Lee M.S."/>
            <person name="Yu Y."/>
            <person name="Do Choi Y."/>
            <person name="Park B.S."/>
            <person name="van Deynze A."/>
            <person name="Ashrafi H."/>
            <person name="Hill T."/>
            <person name="Kim W.T."/>
            <person name="Pai H.S."/>
            <person name="Ahn H.K."/>
            <person name="Yeam I."/>
            <person name="Giovannoni J.J."/>
            <person name="Rose J.K."/>
            <person name="Sorensen I."/>
            <person name="Lee S.J."/>
            <person name="Kim R.W."/>
            <person name="Choi I.Y."/>
            <person name="Choi B.S."/>
            <person name="Lim J.S."/>
            <person name="Lee Y.H."/>
            <person name="Choi D."/>
        </authorList>
    </citation>
    <scope>NUCLEOTIDE SEQUENCE [LARGE SCALE GENOMIC DNA]</scope>
    <source>
        <strain evidence="7">cv. CM334</strain>
    </source>
</reference>
<dbReference type="EMBL" id="AYRZ02000005">
    <property type="protein sequence ID" value="PHT81915.1"/>
    <property type="molecule type" value="Genomic_DNA"/>
</dbReference>
<gene>
    <name evidence="6" type="ORF">T459_14930</name>
</gene>
<evidence type="ECO:0000256" key="1">
    <source>
        <dbReference type="ARBA" id="ARBA00022538"/>
    </source>
</evidence>
<evidence type="ECO:0000256" key="5">
    <source>
        <dbReference type="ARBA" id="ARBA00023303"/>
    </source>
</evidence>
<proteinExistence type="predicted"/>
<keyword evidence="3" id="KW-0851">Voltage-gated channel</keyword>
<accession>A0A2G2ZJ07</accession>
<keyword evidence="3" id="KW-0813">Transport</keyword>
<dbReference type="PANTHER" id="PTHR45743:SF43">
    <property type="entry name" value="POTASSIUM CHANNEL"/>
    <property type="match status" value="1"/>
</dbReference>
<dbReference type="STRING" id="4072.A0A2G2ZJ07"/>
<dbReference type="GO" id="GO:0034702">
    <property type="term" value="C:monoatomic ion channel complex"/>
    <property type="evidence" value="ECO:0007669"/>
    <property type="project" value="UniProtKB-KW"/>
</dbReference>
<evidence type="ECO:0000313" key="6">
    <source>
        <dbReference type="EMBL" id="PHT81915.1"/>
    </source>
</evidence>
<dbReference type="AlphaFoldDB" id="A0A2G2ZJ07"/>
<dbReference type="Gramene" id="PHT81915">
    <property type="protein sequence ID" value="PHT81915"/>
    <property type="gene ID" value="T459_14930"/>
</dbReference>
<name>A0A2G2ZJ07_CAPAN</name>
<keyword evidence="5" id="KW-0407">Ion channel</keyword>
<dbReference type="GO" id="GO:0005249">
    <property type="term" value="F:voltage-gated potassium channel activity"/>
    <property type="evidence" value="ECO:0007669"/>
    <property type="project" value="InterPro"/>
</dbReference>
<organism evidence="6 7">
    <name type="scientific">Capsicum annuum</name>
    <name type="common">Capsicum pepper</name>
    <dbReference type="NCBI Taxonomy" id="4072"/>
    <lineage>
        <taxon>Eukaryota</taxon>
        <taxon>Viridiplantae</taxon>
        <taxon>Streptophyta</taxon>
        <taxon>Embryophyta</taxon>
        <taxon>Tracheophyta</taxon>
        <taxon>Spermatophyta</taxon>
        <taxon>Magnoliopsida</taxon>
        <taxon>eudicotyledons</taxon>
        <taxon>Gunneridae</taxon>
        <taxon>Pentapetalae</taxon>
        <taxon>asterids</taxon>
        <taxon>lamiids</taxon>
        <taxon>Solanales</taxon>
        <taxon>Solanaceae</taxon>
        <taxon>Solanoideae</taxon>
        <taxon>Capsiceae</taxon>
        <taxon>Capsicum</taxon>
    </lineage>
</organism>
<keyword evidence="1" id="KW-0633">Potassium transport</keyword>
<dbReference type="PANTHER" id="PTHR45743">
    <property type="entry name" value="POTASSIUM CHANNEL AKT1"/>
    <property type="match status" value="1"/>
</dbReference>
<evidence type="ECO:0000256" key="2">
    <source>
        <dbReference type="ARBA" id="ARBA00022826"/>
    </source>
</evidence>
<keyword evidence="7" id="KW-1185">Reference proteome</keyword>
<dbReference type="Proteomes" id="UP000222542">
    <property type="component" value="Unassembled WGS sequence"/>
</dbReference>
<dbReference type="InterPro" id="IPR045319">
    <property type="entry name" value="KAT/AKT"/>
</dbReference>
<protein>
    <submittedName>
        <fullName evidence="6">Uncharacterized protein</fullName>
    </submittedName>
</protein>
<evidence type="ECO:0000256" key="3">
    <source>
        <dbReference type="ARBA" id="ARBA00022882"/>
    </source>
</evidence>
<keyword evidence="4" id="KW-0630">Potassium</keyword>